<comment type="catalytic activity">
    <reaction evidence="7">
        <text>a 1-O-(1Z-alkenyl)-sn-glycero-3-phosphoethanolamine + H2O = a 2,3-saturated aldehyde + sn-glycero-3-phosphoethanolamine</text>
        <dbReference type="Rhea" id="RHEA:16905"/>
        <dbReference type="ChEBI" id="CHEBI:15377"/>
        <dbReference type="ChEBI" id="CHEBI:73359"/>
        <dbReference type="ChEBI" id="CHEBI:77288"/>
        <dbReference type="ChEBI" id="CHEBI:143890"/>
        <dbReference type="EC" id="3.3.2.2"/>
    </reaction>
</comment>
<dbReference type="GO" id="GO:0003964">
    <property type="term" value="F:RNA-directed DNA polymerase activity"/>
    <property type="evidence" value="ECO:0007669"/>
    <property type="project" value="UniProtKB-KW"/>
</dbReference>
<keyword evidence="11" id="KW-0695">RNA-directed DNA polymerase</keyword>
<feature type="transmembrane region" description="Helical" evidence="10">
    <location>
        <begin position="15"/>
        <end position="32"/>
    </location>
</feature>
<dbReference type="AlphaFoldDB" id="A0AAV4CFS0"/>
<dbReference type="InterPro" id="IPR012506">
    <property type="entry name" value="TMEM86B-like"/>
</dbReference>
<feature type="compositionally biased region" description="Polar residues" evidence="9">
    <location>
        <begin position="140"/>
        <end position="149"/>
    </location>
</feature>
<comment type="subcellular location">
    <subcellularLocation>
        <location evidence="1">Membrane</location>
        <topology evidence="1">Multi-pass membrane protein</topology>
    </subcellularLocation>
</comment>
<proteinExistence type="inferred from homology"/>
<dbReference type="EC" id="3.3.2.2" evidence="6"/>
<evidence type="ECO:0000256" key="10">
    <source>
        <dbReference type="SAM" id="Phobius"/>
    </source>
</evidence>
<evidence type="ECO:0000256" key="1">
    <source>
        <dbReference type="ARBA" id="ARBA00004141"/>
    </source>
</evidence>
<evidence type="ECO:0000256" key="7">
    <source>
        <dbReference type="ARBA" id="ARBA00049458"/>
    </source>
</evidence>
<accession>A0AAV4CFS0</accession>
<dbReference type="InterPro" id="IPR012337">
    <property type="entry name" value="RNaseH-like_sf"/>
</dbReference>
<feature type="non-terminal residue" evidence="11">
    <location>
        <position position="1"/>
    </location>
</feature>
<evidence type="ECO:0000256" key="2">
    <source>
        <dbReference type="ARBA" id="ARBA00007375"/>
    </source>
</evidence>
<dbReference type="InterPro" id="IPR036397">
    <property type="entry name" value="RNaseH_sf"/>
</dbReference>
<dbReference type="Gene3D" id="3.30.420.10">
    <property type="entry name" value="Ribonuclease H-like superfamily/Ribonuclease H"/>
    <property type="match status" value="1"/>
</dbReference>
<gene>
    <name evidence="11" type="ORF">PoB_005673100</name>
</gene>
<dbReference type="GO" id="GO:0016020">
    <property type="term" value="C:membrane"/>
    <property type="evidence" value="ECO:0007669"/>
    <property type="project" value="UniProtKB-SubCell"/>
</dbReference>
<feature type="transmembrane region" description="Helical" evidence="10">
    <location>
        <begin position="82"/>
        <end position="105"/>
    </location>
</feature>
<organism evidence="11 12">
    <name type="scientific">Plakobranchus ocellatus</name>
    <dbReference type="NCBI Taxonomy" id="259542"/>
    <lineage>
        <taxon>Eukaryota</taxon>
        <taxon>Metazoa</taxon>
        <taxon>Spiralia</taxon>
        <taxon>Lophotrochozoa</taxon>
        <taxon>Mollusca</taxon>
        <taxon>Gastropoda</taxon>
        <taxon>Heterobranchia</taxon>
        <taxon>Euthyneura</taxon>
        <taxon>Panpulmonata</taxon>
        <taxon>Sacoglossa</taxon>
        <taxon>Placobranchoidea</taxon>
        <taxon>Plakobranchidae</taxon>
        <taxon>Plakobranchus</taxon>
    </lineage>
</organism>
<protein>
    <recommendedName>
        <fullName evidence="6">lysoplasmalogenase</fullName>
        <ecNumber evidence="6">3.3.2.2</ecNumber>
    </recommendedName>
</protein>
<comment type="similarity">
    <text evidence="2">Belongs to the TMEM86 family.</text>
</comment>
<keyword evidence="11" id="KW-0808">Transferase</keyword>
<dbReference type="GO" id="GO:0003676">
    <property type="term" value="F:nucleic acid binding"/>
    <property type="evidence" value="ECO:0007669"/>
    <property type="project" value="InterPro"/>
</dbReference>
<dbReference type="EMBL" id="BLXT01006232">
    <property type="protein sequence ID" value="GFO30226.1"/>
    <property type="molecule type" value="Genomic_DNA"/>
</dbReference>
<evidence type="ECO:0000313" key="11">
    <source>
        <dbReference type="EMBL" id="GFO30226.1"/>
    </source>
</evidence>
<reference evidence="11 12" key="1">
    <citation type="journal article" date="2021" name="Elife">
        <title>Chloroplast acquisition without the gene transfer in kleptoplastic sea slugs, Plakobranchus ocellatus.</title>
        <authorList>
            <person name="Maeda T."/>
            <person name="Takahashi S."/>
            <person name="Yoshida T."/>
            <person name="Shimamura S."/>
            <person name="Takaki Y."/>
            <person name="Nagai Y."/>
            <person name="Toyoda A."/>
            <person name="Suzuki Y."/>
            <person name="Arimoto A."/>
            <person name="Ishii H."/>
            <person name="Satoh N."/>
            <person name="Nishiyama T."/>
            <person name="Hasebe M."/>
            <person name="Maruyama T."/>
            <person name="Minagawa J."/>
            <person name="Obokata J."/>
            <person name="Shigenobu S."/>
        </authorList>
    </citation>
    <scope>NUCLEOTIDE SEQUENCE [LARGE SCALE GENOMIC DNA]</scope>
</reference>
<dbReference type="SUPFAM" id="SSF53098">
    <property type="entry name" value="Ribonuclease H-like"/>
    <property type="match status" value="1"/>
</dbReference>
<evidence type="ECO:0000256" key="8">
    <source>
        <dbReference type="ARBA" id="ARBA00049560"/>
    </source>
</evidence>
<evidence type="ECO:0000256" key="6">
    <source>
        <dbReference type="ARBA" id="ARBA00035673"/>
    </source>
</evidence>
<name>A0AAV4CFS0_9GAST</name>
<evidence type="ECO:0000256" key="3">
    <source>
        <dbReference type="ARBA" id="ARBA00022692"/>
    </source>
</evidence>
<dbReference type="Pfam" id="PF07947">
    <property type="entry name" value="YhhN"/>
    <property type="match status" value="1"/>
</dbReference>
<comment type="caution">
    <text evidence="11">The sequence shown here is derived from an EMBL/GenBank/DDBJ whole genome shotgun (WGS) entry which is preliminary data.</text>
</comment>
<feature type="compositionally biased region" description="Low complexity" evidence="9">
    <location>
        <begin position="158"/>
        <end position="169"/>
    </location>
</feature>
<dbReference type="Proteomes" id="UP000735302">
    <property type="component" value="Unassembled WGS sequence"/>
</dbReference>
<dbReference type="GO" id="GO:0047408">
    <property type="term" value="F:alkenylglycerophosphocholine hydrolase activity"/>
    <property type="evidence" value="ECO:0007669"/>
    <property type="project" value="UniProtKB-EC"/>
</dbReference>
<evidence type="ECO:0000256" key="9">
    <source>
        <dbReference type="SAM" id="MobiDB-lite"/>
    </source>
</evidence>
<evidence type="ECO:0000313" key="12">
    <source>
        <dbReference type="Proteomes" id="UP000735302"/>
    </source>
</evidence>
<keyword evidence="12" id="KW-1185">Reference proteome</keyword>
<keyword evidence="11" id="KW-0548">Nucleotidyltransferase</keyword>
<comment type="catalytic activity">
    <reaction evidence="8">
        <text>a 1-O-(1Z-alkenyl)-sn-glycero-3-phosphocholine + H2O = a 2,3-saturated aldehyde + sn-glycerol 3-phosphocholine</text>
        <dbReference type="Rhea" id="RHEA:22544"/>
        <dbReference type="ChEBI" id="CHEBI:15377"/>
        <dbReference type="ChEBI" id="CHEBI:16870"/>
        <dbReference type="ChEBI" id="CHEBI:73359"/>
        <dbReference type="ChEBI" id="CHEBI:77287"/>
        <dbReference type="EC" id="3.3.2.2"/>
    </reaction>
</comment>
<evidence type="ECO:0000256" key="4">
    <source>
        <dbReference type="ARBA" id="ARBA00022989"/>
    </source>
</evidence>
<keyword evidence="5 10" id="KW-0472">Membrane</keyword>
<keyword evidence="3 10" id="KW-0812">Transmembrane</keyword>
<feature type="region of interest" description="Disordered" evidence="9">
    <location>
        <begin position="140"/>
        <end position="169"/>
    </location>
</feature>
<sequence>IVTRTFDLVTSWGVLPYYILAAWFAFYYGTTAPSVPAPRTLDHVVFKVLPVVYLMGLVRYPPETVCPLHDHARRLEMCRTGPAYLGWAGVKLFILSDFLLALNVLVPTLGRPVSDTVVSWAYYLGQLGVVLSTYTIPQCTSGETSNPSKSDVPRRSESSMSAKASPSAASRSKALVQALGGSRSENVGEAVQLADHLLKTEGVQTTVQWIPSHIGILGNEIADELANEGRGMPQPRKPLTLADARSILRHGTAKLWNAAQVTNDERIPRFQEARKARDLLQNLPRSDAVQIFRARAKHTLLLADRARHGWSATTACRLCGEQEESIAHVLTECRELADVRPGGWPTVPLNEILWCGNRVAMTTAATIMRKFLRRAMR</sequence>
<evidence type="ECO:0000256" key="5">
    <source>
        <dbReference type="ARBA" id="ARBA00023136"/>
    </source>
</evidence>
<keyword evidence="4 10" id="KW-1133">Transmembrane helix</keyword>